<feature type="non-terminal residue" evidence="2">
    <location>
        <position position="51"/>
    </location>
</feature>
<dbReference type="EMBL" id="JAMKFB020000005">
    <property type="protein sequence ID" value="KAL0192887.1"/>
    <property type="molecule type" value="Genomic_DNA"/>
</dbReference>
<protein>
    <submittedName>
        <fullName evidence="2">Uncharacterized protein</fullName>
    </submittedName>
</protein>
<keyword evidence="1" id="KW-0472">Membrane</keyword>
<keyword evidence="1" id="KW-0812">Transmembrane</keyword>
<dbReference type="AlphaFoldDB" id="A0ABD0R355"/>
<sequence>MNDEHTERRYLLYFLLSWGLPALVIIILVVVLLGGFGWSIHSVYGLVQGDL</sequence>
<keyword evidence="3" id="KW-1185">Reference proteome</keyword>
<dbReference type="PANTHER" id="PTHR46682">
    <property type="entry name" value="ADHESION G-PROTEIN COUPLED RECEPTOR V1"/>
    <property type="match status" value="1"/>
</dbReference>
<name>A0ABD0R355_CIRMR</name>
<dbReference type="PANTHER" id="PTHR46682:SF1">
    <property type="entry name" value="ADHESION G-PROTEIN COUPLED RECEPTOR V1"/>
    <property type="match status" value="1"/>
</dbReference>
<dbReference type="Proteomes" id="UP001529510">
    <property type="component" value="Unassembled WGS sequence"/>
</dbReference>
<keyword evidence="1" id="KW-1133">Transmembrane helix</keyword>
<gene>
    <name evidence="2" type="ORF">M9458_011183</name>
</gene>
<feature type="transmembrane region" description="Helical" evidence="1">
    <location>
        <begin position="12"/>
        <end position="38"/>
    </location>
</feature>
<proteinExistence type="predicted"/>
<organism evidence="2 3">
    <name type="scientific">Cirrhinus mrigala</name>
    <name type="common">Mrigala</name>
    <dbReference type="NCBI Taxonomy" id="683832"/>
    <lineage>
        <taxon>Eukaryota</taxon>
        <taxon>Metazoa</taxon>
        <taxon>Chordata</taxon>
        <taxon>Craniata</taxon>
        <taxon>Vertebrata</taxon>
        <taxon>Euteleostomi</taxon>
        <taxon>Actinopterygii</taxon>
        <taxon>Neopterygii</taxon>
        <taxon>Teleostei</taxon>
        <taxon>Ostariophysi</taxon>
        <taxon>Cypriniformes</taxon>
        <taxon>Cyprinidae</taxon>
        <taxon>Labeoninae</taxon>
        <taxon>Labeonini</taxon>
        <taxon>Cirrhinus</taxon>
    </lineage>
</organism>
<reference evidence="2 3" key="1">
    <citation type="submission" date="2024-05" db="EMBL/GenBank/DDBJ databases">
        <title>Genome sequencing and assembly of Indian major carp, Cirrhinus mrigala (Hamilton, 1822).</title>
        <authorList>
            <person name="Mohindra V."/>
            <person name="Chowdhury L.M."/>
            <person name="Lal K."/>
            <person name="Jena J.K."/>
        </authorList>
    </citation>
    <scope>NUCLEOTIDE SEQUENCE [LARGE SCALE GENOMIC DNA]</scope>
    <source>
        <strain evidence="2">CM1030</strain>
        <tissue evidence="2">Blood</tissue>
    </source>
</reference>
<dbReference type="InterPro" id="IPR026919">
    <property type="entry name" value="ADGRV1"/>
</dbReference>
<comment type="caution">
    <text evidence="2">The sequence shown here is derived from an EMBL/GenBank/DDBJ whole genome shotgun (WGS) entry which is preliminary data.</text>
</comment>
<evidence type="ECO:0000313" key="3">
    <source>
        <dbReference type="Proteomes" id="UP001529510"/>
    </source>
</evidence>
<accession>A0ABD0R355</accession>
<evidence type="ECO:0000256" key="1">
    <source>
        <dbReference type="SAM" id="Phobius"/>
    </source>
</evidence>
<evidence type="ECO:0000313" key="2">
    <source>
        <dbReference type="EMBL" id="KAL0192887.1"/>
    </source>
</evidence>